<evidence type="ECO:0000313" key="1">
    <source>
        <dbReference type="EMBL" id="AQP48013.1"/>
    </source>
</evidence>
<sequence>MYLFTAGLSDLGPGTEVALVLPGPWALLNTYDADRSIYSFPIDLLERVAERVAGGARIEAGDLLAPADADLADLAWPEGVRYLIAVDQQWPEDTQAPGPRGGDDDITLLTLAPVTAKTFTPKRAADTHERLRTASPKRLALPYYWPERVPGLR</sequence>
<organism evidence="1 2">
    <name type="scientific">Tessaracoccus aquimaris</name>
    <dbReference type="NCBI Taxonomy" id="1332264"/>
    <lineage>
        <taxon>Bacteria</taxon>
        <taxon>Bacillati</taxon>
        <taxon>Actinomycetota</taxon>
        <taxon>Actinomycetes</taxon>
        <taxon>Propionibacteriales</taxon>
        <taxon>Propionibacteriaceae</taxon>
        <taxon>Tessaracoccus</taxon>
    </lineage>
</organism>
<dbReference type="Proteomes" id="UP000188145">
    <property type="component" value="Chromosome"/>
</dbReference>
<protein>
    <recommendedName>
        <fullName evidence="3">Suppressor of fused-like domain-containing protein</fullName>
    </recommendedName>
</protein>
<name>A0A1Q2CPI2_9ACTN</name>
<reference evidence="2" key="1">
    <citation type="submission" date="2017-02" db="EMBL/GenBank/DDBJ databases">
        <title>Tessaracoccus aquaemaris sp. nov., isolated from the intestine of a Korean rockfish, Sebastes schlegelii, in a marine aquaculture pond.</title>
        <authorList>
            <person name="Tak E.J."/>
            <person name="Bae J.-W."/>
        </authorList>
    </citation>
    <scope>NUCLEOTIDE SEQUENCE [LARGE SCALE GENOMIC DNA]</scope>
    <source>
        <strain evidence="2">NSG39</strain>
    </source>
</reference>
<accession>A0A1Q2CPI2</accession>
<dbReference type="OrthoDB" id="319881at2"/>
<dbReference type="EMBL" id="CP019606">
    <property type="protein sequence ID" value="AQP48013.1"/>
    <property type="molecule type" value="Genomic_DNA"/>
</dbReference>
<proteinExistence type="predicted"/>
<gene>
    <name evidence="1" type="ORF">BW730_11475</name>
</gene>
<dbReference type="RefSeq" id="WP_077686347.1">
    <property type="nucleotide sequence ID" value="NZ_CP019606.1"/>
</dbReference>
<keyword evidence="2" id="KW-1185">Reference proteome</keyword>
<evidence type="ECO:0000313" key="2">
    <source>
        <dbReference type="Proteomes" id="UP000188145"/>
    </source>
</evidence>
<dbReference type="KEGG" id="tes:BW730_11475"/>
<dbReference type="AlphaFoldDB" id="A0A1Q2CPI2"/>
<evidence type="ECO:0008006" key="3">
    <source>
        <dbReference type="Google" id="ProtNLM"/>
    </source>
</evidence>